<gene>
    <name evidence="2" type="ORF">OJF2_45590</name>
</gene>
<dbReference type="AlphaFoldDB" id="A0A5B9W7K6"/>
<sequence>MNIAVTEGAPSNGSFVQYVNFLDTNNYIPPKGKAWVDYIRLKGNEATHEIHPMNKEDAESLLTFVEMLLRFVYEFPMKTPPASP</sequence>
<dbReference type="EMBL" id="CP042997">
    <property type="protein sequence ID" value="QEH36001.1"/>
    <property type="molecule type" value="Genomic_DNA"/>
</dbReference>
<evidence type="ECO:0000313" key="3">
    <source>
        <dbReference type="Proteomes" id="UP000324233"/>
    </source>
</evidence>
<organism evidence="2 3">
    <name type="scientific">Aquisphaera giovannonii</name>
    <dbReference type="NCBI Taxonomy" id="406548"/>
    <lineage>
        <taxon>Bacteria</taxon>
        <taxon>Pseudomonadati</taxon>
        <taxon>Planctomycetota</taxon>
        <taxon>Planctomycetia</taxon>
        <taxon>Isosphaerales</taxon>
        <taxon>Isosphaeraceae</taxon>
        <taxon>Aquisphaera</taxon>
    </lineage>
</organism>
<evidence type="ECO:0000313" key="2">
    <source>
        <dbReference type="EMBL" id="QEH36001.1"/>
    </source>
</evidence>
<accession>A0A5B9W7K6</accession>
<evidence type="ECO:0000259" key="1">
    <source>
        <dbReference type="Pfam" id="PF13643"/>
    </source>
</evidence>
<dbReference type="Proteomes" id="UP000324233">
    <property type="component" value="Chromosome"/>
</dbReference>
<reference evidence="2 3" key="1">
    <citation type="submission" date="2019-08" db="EMBL/GenBank/DDBJ databases">
        <title>Deep-cultivation of Planctomycetes and their phenomic and genomic characterization uncovers novel biology.</title>
        <authorList>
            <person name="Wiegand S."/>
            <person name="Jogler M."/>
            <person name="Boedeker C."/>
            <person name="Pinto D."/>
            <person name="Vollmers J."/>
            <person name="Rivas-Marin E."/>
            <person name="Kohn T."/>
            <person name="Peeters S.H."/>
            <person name="Heuer A."/>
            <person name="Rast P."/>
            <person name="Oberbeckmann S."/>
            <person name="Bunk B."/>
            <person name="Jeske O."/>
            <person name="Meyerdierks A."/>
            <person name="Storesund J.E."/>
            <person name="Kallscheuer N."/>
            <person name="Luecker S."/>
            <person name="Lage O.M."/>
            <person name="Pohl T."/>
            <person name="Merkel B.J."/>
            <person name="Hornburger P."/>
            <person name="Mueller R.-W."/>
            <person name="Bruemmer F."/>
            <person name="Labrenz M."/>
            <person name="Spormann A.M."/>
            <person name="Op den Camp H."/>
            <person name="Overmann J."/>
            <person name="Amann R."/>
            <person name="Jetten M.S.M."/>
            <person name="Mascher T."/>
            <person name="Medema M.H."/>
            <person name="Devos D.P."/>
            <person name="Kaster A.-K."/>
            <person name="Ovreas L."/>
            <person name="Rohde M."/>
            <person name="Galperin M.Y."/>
            <person name="Jogler C."/>
        </authorList>
    </citation>
    <scope>NUCLEOTIDE SEQUENCE [LARGE SCALE GENOMIC DNA]</scope>
    <source>
        <strain evidence="2 3">OJF2</strain>
    </source>
</reference>
<keyword evidence="3" id="KW-1185">Reference proteome</keyword>
<protein>
    <recommendedName>
        <fullName evidence="1">DUF4145 domain-containing protein</fullName>
    </recommendedName>
</protein>
<dbReference type="Pfam" id="PF13643">
    <property type="entry name" value="DUF4145"/>
    <property type="match status" value="1"/>
</dbReference>
<proteinExistence type="predicted"/>
<feature type="domain" description="DUF4145" evidence="1">
    <location>
        <begin position="14"/>
        <end position="66"/>
    </location>
</feature>
<name>A0A5B9W7K6_9BACT</name>
<dbReference type="InterPro" id="IPR025285">
    <property type="entry name" value="DUF4145"/>
</dbReference>
<dbReference type="KEGG" id="agv:OJF2_45590"/>